<evidence type="ECO:0000256" key="4">
    <source>
        <dbReference type="ARBA" id="ARBA00022461"/>
    </source>
</evidence>
<keyword evidence="15" id="KW-1185">Reference proteome</keyword>
<evidence type="ECO:0000256" key="12">
    <source>
        <dbReference type="RuleBase" id="RU000679"/>
    </source>
</evidence>
<keyword evidence="7" id="KW-0915">Sodium</keyword>
<proteinExistence type="inferred from homology"/>
<sequence length="579" mass="67016">MYSNSQHSPFTLTYQRRYRRKGKPNELDIIKESAKTVGKDYCTEASISGLKHLVDDNTSCLERVLWIIIMISALICSVSLVLITFRKYYRAPLVTTQMPEGISVSEIIFPAVGICTNNRISKRATIELARKLLKEERNKMYDEEEMLSLLVGLGLFYNIDPMDDEVVKPMQLHRALGEYNVNELIQSLTPRCEDLLLRCAWNDQPKNCSDIFDFRLTMNGYCCTFNYLRRKDDMFTDPTESTRSIDMYKYGNKSSFDFDQGLKVLLLLNEDDDFYYNIPLQGAQLQFSDTYDFPDAPSGSFSMQIVSPNVQMTVKVTASLTVASRDIQHVPVKLRQCLFYDESSYLPFYTHSDCMLKCRMSFLLANCNCTPFNMPKMLNTRTCDLRDIPCLRKYNAQSITVRPNIDQIPVELEMNIVDGGINCPMCYPTCSKTTYYYDFNNVKIYADYLNAVQDTDRVEWLRGANFTGTSIVHVKYGKEIADRYGQNVIMKWFDLISNIGSTCGFVTGFSFVSALEFIYFFTVKLWREIKMRRAQEKRVGDVSMLGSPQNNSVRNYHSLYWNELVGWRQNINMLTKQEQ</sequence>
<evidence type="ECO:0000256" key="7">
    <source>
        <dbReference type="ARBA" id="ARBA00023053"/>
    </source>
</evidence>
<keyword evidence="9 13" id="KW-0472">Membrane</keyword>
<comment type="similarity">
    <text evidence="2 12">Belongs to the amiloride-sensitive sodium channel (TC 1.A.6) family.</text>
</comment>
<dbReference type="EMBL" id="CAVLGL010000013">
    <property type="protein sequence ID" value="CAK1580235.1"/>
    <property type="molecule type" value="Genomic_DNA"/>
</dbReference>
<evidence type="ECO:0000256" key="8">
    <source>
        <dbReference type="ARBA" id="ARBA00023065"/>
    </source>
</evidence>
<name>A0AAV1KAY3_9NEOP</name>
<dbReference type="InterPro" id="IPR001873">
    <property type="entry name" value="ENaC"/>
</dbReference>
<evidence type="ECO:0000256" key="3">
    <source>
        <dbReference type="ARBA" id="ARBA00022448"/>
    </source>
</evidence>
<comment type="subcellular location">
    <subcellularLocation>
        <location evidence="1">Membrane</location>
        <topology evidence="1">Multi-pass membrane protein</topology>
    </subcellularLocation>
</comment>
<evidence type="ECO:0000256" key="11">
    <source>
        <dbReference type="ARBA" id="ARBA00023303"/>
    </source>
</evidence>
<evidence type="ECO:0000256" key="1">
    <source>
        <dbReference type="ARBA" id="ARBA00004141"/>
    </source>
</evidence>
<keyword evidence="6 13" id="KW-1133">Transmembrane helix</keyword>
<dbReference type="Gene3D" id="1.10.287.770">
    <property type="entry name" value="YojJ-like"/>
    <property type="match status" value="1"/>
</dbReference>
<keyword evidence="8 12" id="KW-0406">Ion transport</keyword>
<evidence type="ECO:0000256" key="2">
    <source>
        <dbReference type="ARBA" id="ARBA00007193"/>
    </source>
</evidence>
<dbReference type="GO" id="GO:0015280">
    <property type="term" value="F:ligand-gated sodium channel activity"/>
    <property type="evidence" value="ECO:0007669"/>
    <property type="project" value="TreeGrafter"/>
</dbReference>
<gene>
    <name evidence="14" type="ORF">PARMNEM_LOCUS2066</name>
</gene>
<dbReference type="Pfam" id="PF00858">
    <property type="entry name" value="ASC"/>
    <property type="match status" value="1"/>
</dbReference>
<feature type="transmembrane region" description="Helical" evidence="13">
    <location>
        <begin position="504"/>
        <end position="523"/>
    </location>
</feature>
<protein>
    <recommendedName>
        <fullName evidence="16">Sodium channel protein Nach</fullName>
    </recommendedName>
</protein>
<evidence type="ECO:0000256" key="5">
    <source>
        <dbReference type="ARBA" id="ARBA00022692"/>
    </source>
</evidence>
<dbReference type="PANTHER" id="PTHR11690">
    <property type="entry name" value="AMILORIDE-SENSITIVE SODIUM CHANNEL-RELATED"/>
    <property type="match status" value="1"/>
</dbReference>
<feature type="transmembrane region" description="Helical" evidence="13">
    <location>
        <begin position="64"/>
        <end position="85"/>
    </location>
</feature>
<dbReference type="AlphaFoldDB" id="A0AAV1KAY3"/>
<dbReference type="Gene3D" id="2.60.470.10">
    <property type="entry name" value="Acid-sensing ion channels like domains"/>
    <property type="match status" value="1"/>
</dbReference>
<dbReference type="PANTHER" id="PTHR11690:SF253">
    <property type="entry name" value="PICKPOCKET 18-RELATED"/>
    <property type="match status" value="1"/>
</dbReference>
<keyword evidence="3 12" id="KW-0813">Transport</keyword>
<evidence type="ECO:0000256" key="13">
    <source>
        <dbReference type="SAM" id="Phobius"/>
    </source>
</evidence>
<organism evidence="14 15">
    <name type="scientific">Parnassius mnemosyne</name>
    <name type="common">clouded apollo</name>
    <dbReference type="NCBI Taxonomy" id="213953"/>
    <lineage>
        <taxon>Eukaryota</taxon>
        <taxon>Metazoa</taxon>
        <taxon>Ecdysozoa</taxon>
        <taxon>Arthropoda</taxon>
        <taxon>Hexapoda</taxon>
        <taxon>Insecta</taxon>
        <taxon>Pterygota</taxon>
        <taxon>Neoptera</taxon>
        <taxon>Endopterygota</taxon>
        <taxon>Lepidoptera</taxon>
        <taxon>Glossata</taxon>
        <taxon>Ditrysia</taxon>
        <taxon>Papilionoidea</taxon>
        <taxon>Papilionidae</taxon>
        <taxon>Parnassiinae</taxon>
        <taxon>Parnassini</taxon>
        <taxon>Parnassius</taxon>
        <taxon>Driopa</taxon>
    </lineage>
</organism>
<evidence type="ECO:0000256" key="9">
    <source>
        <dbReference type="ARBA" id="ARBA00023136"/>
    </source>
</evidence>
<comment type="caution">
    <text evidence="14">The sequence shown here is derived from an EMBL/GenBank/DDBJ whole genome shotgun (WGS) entry which is preliminary data.</text>
</comment>
<keyword evidence="4 12" id="KW-0894">Sodium channel</keyword>
<evidence type="ECO:0000256" key="6">
    <source>
        <dbReference type="ARBA" id="ARBA00022989"/>
    </source>
</evidence>
<evidence type="ECO:0000313" key="14">
    <source>
        <dbReference type="EMBL" id="CAK1580235.1"/>
    </source>
</evidence>
<keyword evidence="11 12" id="KW-0407">Ion channel</keyword>
<evidence type="ECO:0000256" key="10">
    <source>
        <dbReference type="ARBA" id="ARBA00023201"/>
    </source>
</evidence>
<evidence type="ECO:0000313" key="15">
    <source>
        <dbReference type="Proteomes" id="UP001314205"/>
    </source>
</evidence>
<keyword evidence="5 12" id="KW-0812">Transmembrane</keyword>
<reference evidence="14 15" key="1">
    <citation type="submission" date="2023-11" db="EMBL/GenBank/DDBJ databases">
        <authorList>
            <person name="Hedman E."/>
            <person name="Englund M."/>
            <person name="Stromberg M."/>
            <person name="Nyberg Akerstrom W."/>
            <person name="Nylinder S."/>
            <person name="Jareborg N."/>
            <person name="Kallberg Y."/>
            <person name="Kronander E."/>
        </authorList>
    </citation>
    <scope>NUCLEOTIDE SEQUENCE [LARGE SCALE GENOMIC DNA]</scope>
</reference>
<dbReference type="GO" id="GO:0005886">
    <property type="term" value="C:plasma membrane"/>
    <property type="evidence" value="ECO:0007669"/>
    <property type="project" value="TreeGrafter"/>
</dbReference>
<keyword evidence="10 12" id="KW-0739">Sodium transport</keyword>
<accession>A0AAV1KAY3</accession>
<dbReference type="PRINTS" id="PR01078">
    <property type="entry name" value="AMINACHANNEL"/>
</dbReference>
<dbReference type="Proteomes" id="UP001314205">
    <property type="component" value="Unassembled WGS sequence"/>
</dbReference>
<evidence type="ECO:0008006" key="16">
    <source>
        <dbReference type="Google" id="ProtNLM"/>
    </source>
</evidence>